<dbReference type="NCBIfam" id="NF008712">
    <property type="entry name" value="PRK11715.1-1"/>
    <property type="match status" value="1"/>
</dbReference>
<evidence type="ECO:0000313" key="3">
    <source>
        <dbReference type="Proteomes" id="UP000647183"/>
    </source>
</evidence>
<dbReference type="PIRSF" id="PIRSF004548">
    <property type="entry name" value="CreD"/>
    <property type="match status" value="1"/>
</dbReference>
<dbReference type="Pfam" id="PF06123">
    <property type="entry name" value="CreD"/>
    <property type="match status" value="1"/>
</dbReference>
<gene>
    <name evidence="2" type="ORF">H9645_11650</name>
</gene>
<keyword evidence="1" id="KW-1133">Transmembrane helix</keyword>
<evidence type="ECO:0000313" key="2">
    <source>
        <dbReference type="EMBL" id="MBD7988680.1"/>
    </source>
</evidence>
<dbReference type="RefSeq" id="WP_191729866.1">
    <property type="nucleotide sequence ID" value="NZ_JACSQJ010000007.1"/>
</dbReference>
<feature type="transmembrane region" description="Helical" evidence="1">
    <location>
        <begin position="329"/>
        <end position="349"/>
    </location>
</feature>
<feature type="transmembrane region" description="Helical" evidence="1">
    <location>
        <begin position="7"/>
        <end position="28"/>
    </location>
</feature>
<name>A0ABR8ULG4_9GAMM</name>
<organism evidence="2 3">
    <name type="scientific">Luteimonas colneyensis</name>
    <dbReference type="NCBI Taxonomy" id="2762230"/>
    <lineage>
        <taxon>Bacteria</taxon>
        <taxon>Pseudomonadati</taxon>
        <taxon>Pseudomonadota</taxon>
        <taxon>Gammaproteobacteria</taxon>
        <taxon>Lysobacterales</taxon>
        <taxon>Lysobacteraceae</taxon>
        <taxon>Luteimonas</taxon>
    </lineage>
</organism>
<keyword evidence="1" id="KW-0472">Membrane</keyword>
<accession>A0ABR8ULG4</accession>
<feature type="transmembrane region" description="Helical" evidence="1">
    <location>
        <begin position="304"/>
        <end position="322"/>
    </location>
</feature>
<proteinExistence type="predicted"/>
<dbReference type="EMBL" id="JACSQJ010000007">
    <property type="protein sequence ID" value="MBD7988680.1"/>
    <property type="molecule type" value="Genomic_DNA"/>
</dbReference>
<dbReference type="PANTHER" id="PTHR30092">
    <property type="entry name" value="INNER MEMBRANE PROTEIN CRED"/>
    <property type="match status" value="1"/>
</dbReference>
<feature type="transmembrane region" description="Helical" evidence="1">
    <location>
        <begin position="408"/>
        <end position="426"/>
    </location>
</feature>
<reference evidence="2 3" key="1">
    <citation type="submission" date="2020-08" db="EMBL/GenBank/DDBJ databases">
        <title>A Genomic Blueprint of the Chicken Gut Microbiome.</title>
        <authorList>
            <person name="Gilroy R."/>
            <person name="Ravi A."/>
            <person name="Getino M."/>
            <person name="Pursley I."/>
            <person name="Horton D.L."/>
            <person name="Alikhan N.-F."/>
            <person name="Baker D."/>
            <person name="Gharbi K."/>
            <person name="Hall N."/>
            <person name="Watson M."/>
            <person name="Adriaenssens E.M."/>
            <person name="Foster-Nyarko E."/>
            <person name="Jarju S."/>
            <person name="Secka A."/>
            <person name="Antonio M."/>
            <person name="Oren A."/>
            <person name="Chaudhuri R."/>
            <person name="La Ragione R.M."/>
            <person name="Hildebrand F."/>
            <person name="Pallen M.J."/>
        </authorList>
    </citation>
    <scope>NUCLEOTIDE SEQUENCE [LARGE SCALE GENOMIC DNA]</scope>
    <source>
        <strain evidence="2 3">Sa2BVA3</strain>
    </source>
</reference>
<dbReference type="Proteomes" id="UP000647183">
    <property type="component" value="Unassembled WGS sequence"/>
</dbReference>
<dbReference type="PANTHER" id="PTHR30092:SF0">
    <property type="entry name" value="INNER MEMBRANE PROTEIN CRED"/>
    <property type="match status" value="1"/>
</dbReference>
<sequence length="444" mass="48343">MRLWLKILMVAAMTIAILVPLSMIGGVIQERQARRAEAVANIAASYGGRQLVSGPVLVVPYSEEVREQAADALGVMRTTVRRRTRHWTFFPETLRVDGVLAPEVRRRGLHEVRVYQWQGTVQAKFDARIPDDAPEGANRIIGEPWLAFGIADVRGLRELPRMQLDGRALELAQGIGHREGPGVHARLKVPVAGARMAFASRLDLELRGSESFAMLPLARDNALHLRSSWQHPRFEGLSPVHDIDAAGFNAQWQVASLATGAQSRYLRDASPVHTGHGGMDPDAAGVTLVDPVNAYLQTERATKYGLLFVLLTFIAFFMFELIRQQPIHPIQYGLVGMAIAIFFLLLVSLGEHIPFGLAYLAAAVACIGLIGFYLSAVLGGVLRGAGFAAMLATLYAALYGLLVSEDNALVLGAGLLFVVLAAIMVITRRVDWYRVGAGLPAMGR</sequence>
<comment type="caution">
    <text evidence="2">The sequence shown here is derived from an EMBL/GenBank/DDBJ whole genome shotgun (WGS) entry which is preliminary data.</text>
</comment>
<feature type="transmembrane region" description="Helical" evidence="1">
    <location>
        <begin position="355"/>
        <end position="374"/>
    </location>
</feature>
<keyword evidence="3" id="KW-1185">Reference proteome</keyword>
<feature type="transmembrane region" description="Helical" evidence="1">
    <location>
        <begin position="381"/>
        <end position="402"/>
    </location>
</feature>
<keyword evidence="1" id="KW-0812">Transmembrane</keyword>
<evidence type="ECO:0000256" key="1">
    <source>
        <dbReference type="SAM" id="Phobius"/>
    </source>
</evidence>
<protein>
    <submittedName>
        <fullName evidence="2">Cell envelope integrity protein CreD</fullName>
    </submittedName>
</protein>
<dbReference type="InterPro" id="IPR010364">
    <property type="entry name" value="Uncharacterised_IM_CreD"/>
</dbReference>